<organism evidence="9 10">
    <name type="scientific">Macleaya cordata</name>
    <name type="common">Five-seeded plume-poppy</name>
    <name type="synonym">Bocconia cordata</name>
    <dbReference type="NCBI Taxonomy" id="56857"/>
    <lineage>
        <taxon>Eukaryota</taxon>
        <taxon>Viridiplantae</taxon>
        <taxon>Streptophyta</taxon>
        <taxon>Embryophyta</taxon>
        <taxon>Tracheophyta</taxon>
        <taxon>Spermatophyta</taxon>
        <taxon>Magnoliopsida</taxon>
        <taxon>Ranunculales</taxon>
        <taxon>Papaveraceae</taxon>
        <taxon>Papaveroideae</taxon>
        <taxon>Macleaya</taxon>
    </lineage>
</organism>
<keyword evidence="4" id="KW-0479">Metal-binding</keyword>
<dbReference type="GO" id="GO:0005506">
    <property type="term" value="F:iron ion binding"/>
    <property type="evidence" value="ECO:0007669"/>
    <property type="project" value="InterPro"/>
</dbReference>
<evidence type="ECO:0000256" key="4">
    <source>
        <dbReference type="ARBA" id="ARBA00022723"/>
    </source>
</evidence>
<evidence type="ECO:0000256" key="5">
    <source>
        <dbReference type="ARBA" id="ARBA00023002"/>
    </source>
</evidence>
<sequence length="320" mass="36189">MNTSSSLLFKLSLLIILFSVTITNQIPWLLIFSLLSLIPFLLNFWLVPGGFAWRKNPMKNYPKLPGPIGWPIFGSIPLMGSIPHRKLAEIASSLGATRLMAFSLGTTRMIISSHPETAKEILCGPAFSDRPVKVSAKILMFERAIGFAPSGEYWKQLRRIAATHMFSPKRILSLEGLRQRLSDEMIKGVFREMREKGIVEMRGILGKGALCNVVESVFGRSLMSLEGEELRVMVEEGYELIGKFNWVDYFNFGFLDFHGVKRRCHKLAERVKGLVGQIIEERRGDGDYSERSDFLSVLLSLPEEDQLSDSDMVAILWSRI</sequence>
<dbReference type="Proteomes" id="UP000195402">
    <property type="component" value="Unassembled WGS sequence"/>
</dbReference>
<evidence type="ECO:0000256" key="1">
    <source>
        <dbReference type="ARBA" id="ARBA00001971"/>
    </source>
</evidence>
<gene>
    <name evidence="9" type="ORF">BVC80_9101g50</name>
</gene>
<dbReference type="STRING" id="56857.A0A200QGC8"/>
<feature type="transmembrane region" description="Helical" evidence="8">
    <location>
        <begin position="29"/>
        <end position="53"/>
    </location>
</feature>
<name>A0A200QGC8_MACCD</name>
<comment type="similarity">
    <text evidence="2">Belongs to the cytochrome P450 family.</text>
</comment>
<dbReference type="InParanoid" id="A0A200QGC8"/>
<dbReference type="InterPro" id="IPR051996">
    <property type="entry name" value="Cytochrome_P450_78A"/>
</dbReference>
<proteinExistence type="inferred from homology"/>
<dbReference type="GO" id="GO:0016705">
    <property type="term" value="F:oxidoreductase activity, acting on paired donors, with incorporation or reduction of molecular oxygen"/>
    <property type="evidence" value="ECO:0007669"/>
    <property type="project" value="InterPro"/>
</dbReference>
<dbReference type="GO" id="GO:0004497">
    <property type="term" value="F:monooxygenase activity"/>
    <property type="evidence" value="ECO:0007669"/>
    <property type="project" value="UniProtKB-KW"/>
</dbReference>
<dbReference type="PANTHER" id="PTHR47946">
    <property type="entry name" value="CYTOCHROME P450 78A7-RELATED"/>
    <property type="match status" value="1"/>
</dbReference>
<protein>
    <submittedName>
        <fullName evidence="9">Cytochrome P450</fullName>
    </submittedName>
</protein>
<keyword evidence="10" id="KW-1185">Reference proteome</keyword>
<dbReference type="PANTHER" id="PTHR47946:SF13">
    <property type="entry name" value="CYTOCHROME P450 FAMILY PROTEIN, EXPRESSED"/>
    <property type="match status" value="1"/>
</dbReference>
<evidence type="ECO:0000256" key="3">
    <source>
        <dbReference type="ARBA" id="ARBA00022617"/>
    </source>
</evidence>
<dbReference type="EMBL" id="MVGT01002051">
    <property type="protein sequence ID" value="OVA09529.1"/>
    <property type="molecule type" value="Genomic_DNA"/>
</dbReference>
<keyword evidence="8" id="KW-1133">Transmembrane helix</keyword>
<reference evidence="9 10" key="1">
    <citation type="journal article" date="2017" name="Mol. Plant">
        <title>The Genome of Medicinal Plant Macleaya cordata Provides New Insights into Benzylisoquinoline Alkaloids Metabolism.</title>
        <authorList>
            <person name="Liu X."/>
            <person name="Liu Y."/>
            <person name="Huang P."/>
            <person name="Ma Y."/>
            <person name="Qing Z."/>
            <person name="Tang Q."/>
            <person name="Cao H."/>
            <person name="Cheng P."/>
            <person name="Zheng Y."/>
            <person name="Yuan Z."/>
            <person name="Zhou Y."/>
            <person name="Liu J."/>
            <person name="Tang Z."/>
            <person name="Zhuo Y."/>
            <person name="Zhang Y."/>
            <person name="Yu L."/>
            <person name="Huang J."/>
            <person name="Yang P."/>
            <person name="Peng Q."/>
            <person name="Zhang J."/>
            <person name="Jiang W."/>
            <person name="Zhang Z."/>
            <person name="Lin K."/>
            <person name="Ro D.K."/>
            <person name="Chen X."/>
            <person name="Xiong X."/>
            <person name="Shang Y."/>
            <person name="Huang S."/>
            <person name="Zeng J."/>
        </authorList>
    </citation>
    <scope>NUCLEOTIDE SEQUENCE [LARGE SCALE GENOMIC DNA]</scope>
    <source>
        <strain evidence="10">cv. BLH2017</strain>
        <tissue evidence="9">Root</tissue>
    </source>
</reference>
<dbReference type="InterPro" id="IPR001128">
    <property type="entry name" value="Cyt_P450"/>
</dbReference>
<comment type="cofactor">
    <cofactor evidence="1">
        <name>heme</name>
        <dbReference type="ChEBI" id="CHEBI:30413"/>
    </cofactor>
</comment>
<dbReference type="OMA" id="LEWIMAW"/>
<evidence type="ECO:0000313" key="10">
    <source>
        <dbReference type="Proteomes" id="UP000195402"/>
    </source>
</evidence>
<keyword evidence="6" id="KW-0408">Iron</keyword>
<evidence type="ECO:0000313" key="9">
    <source>
        <dbReference type="EMBL" id="OVA09529.1"/>
    </source>
</evidence>
<keyword evidence="8" id="KW-0812">Transmembrane</keyword>
<dbReference type="OrthoDB" id="3934656at2759"/>
<dbReference type="AlphaFoldDB" id="A0A200QGC8"/>
<dbReference type="Pfam" id="PF00067">
    <property type="entry name" value="p450"/>
    <property type="match status" value="1"/>
</dbReference>
<dbReference type="GO" id="GO:0020037">
    <property type="term" value="F:heme binding"/>
    <property type="evidence" value="ECO:0007669"/>
    <property type="project" value="InterPro"/>
</dbReference>
<dbReference type="InterPro" id="IPR036396">
    <property type="entry name" value="Cyt_P450_sf"/>
</dbReference>
<keyword evidence="3" id="KW-0349">Heme</keyword>
<evidence type="ECO:0000256" key="2">
    <source>
        <dbReference type="ARBA" id="ARBA00010617"/>
    </source>
</evidence>
<dbReference type="SUPFAM" id="SSF48264">
    <property type="entry name" value="Cytochrome P450"/>
    <property type="match status" value="1"/>
</dbReference>
<dbReference type="GO" id="GO:0033075">
    <property type="term" value="P:isoquinoline alkaloid biosynthetic process"/>
    <property type="evidence" value="ECO:0007669"/>
    <property type="project" value="UniProtKB-ARBA"/>
</dbReference>
<accession>A0A200QGC8</accession>
<keyword evidence="5" id="KW-0560">Oxidoreductase</keyword>
<evidence type="ECO:0000256" key="7">
    <source>
        <dbReference type="ARBA" id="ARBA00023033"/>
    </source>
</evidence>
<keyword evidence="8" id="KW-0472">Membrane</keyword>
<evidence type="ECO:0000256" key="6">
    <source>
        <dbReference type="ARBA" id="ARBA00023004"/>
    </source>
</evidence>
<dbReference type="Gene3D" id="1.10.630.10">
    <property type="entry name" value="Cytochrome P450"/>
    <property type="match status" value="1"/>
</dbReference>
<keyword evidence="7" id="KW-0503">Monooxygenase</keyword>
<evidence type="ECO:0000256" key="8">
    <source>
        <dbReference type="SAM" id="Phobius"/>
    </source>
</evidence>
<comment type="caution">
    <text evidence="9">The sequence shown here is derived from an EMBL/GenBank/DDBJ whole genome shotgun (WGS) entry which is preliminary data.</text>
</comment>
<feature type="transmembrane region" description="Helical" evidence="8">
    <location>
        <begin position="7"/>
        <end position="23"/>
    </location>
</feature>